<reference evidence="2 3" key="1">
    <citation type="submission" date="2020-09" db="EMBL/GenBank/DDBJ databases">
        <title>De no assembly of potato wild relative species, Solanum commersonii.</title>
        <authorList>
            <person name="Cho K."/>
        </authorList>
    </citation>
    <scope>NUCLEOTIDE SEQUENCE [LARGE SCALE GENOMIC DNA]</scope>
    <source>
        <strain evidence="2">LZ3.2</strain>
        <tissue evidence="2">Leaf</tissue>
    </source>
</reference>
<keyword evidence="1" id="KW-1133">Transmembrane helix</keyword>
<keyword evidence="1" id="KW-0812">Transmembrane</keyword>
<dbReference type="EMBL" id="JACXVP010000004">
    <property type="protein sequence ID" value="KAG5611284.1"/>
    <property type="molecule type" value="Genomic_DNA"/>
</dbReference>
<organism evidence="2 3">
    <name type="scientific">Solanum commersonii</name>
    <name type="common">Commerson's wild potato</name>
    <name type="synonym">Commerson's nightshade</name>
    <dbReference type="NCBI Taxonomy" id="4109"/>
    <lineage>
        <taxon>Eukaryota</taxon>
        <taxon>Viridiplantae</taxon>
        <taxon>Streptophyta</taxon>
        <taxon>Embryophyta</taxon>
        <taxon>Tracheophyta</taxon>
        <taxon>Spermatophyta</taxon>
        <taxon>Magnoliopsida</taxon>
        <taxon>eudicotyledons</taxon>
        <taxon>Gunneridae</taxon>
        <taxon>Pentapetalae</taxon>
        <taxon>asterids</taxon>
        <taxon>lamiids</taxon>
        <taxon>Solanales</taxon>
        <taxon>Solanaceae</taxon>
        <taxon>Solanoideae</taxon>
        <taxon>Solaneae</taxon>
        <taxon>Solanum</taxon>
    </lineage>
</organism>
<name>A0A9J5ZI86_SOLCO</name>
<feature type="transmembrane region" description="Helical" evidence="1">
    <location>
        <begin position="38"/>
        <end position="58"/>
    </location>
</feature>
<evidence type="ECO:0000313" key="2">
    <source>
        <dbReference type="EMBL" id="KAG5611284.1"/>
    </source>
</evidence>
<comment type="caution">
    <text evidence="2">The sequence shown here is derived from an EMBL/GenBank/DDBJ whole genome shotgun (WGS) entry which is preliminary data.</text>
</comment>
<evidence type="ECO:0000313" key="3">
    <source>
        <dbReference type="Proteomes" id="UP000824120"/>
    </source>
</evidence>
<keyword evidence="1" id="KW-0472">Membrane</keyword>
<dbReference type="AlphaFoldDB" id="A0A9J5ZI86"/>
<proteinExistence type="predicted"/>
<keyword evidence="3" id="KW-1185">Reference proteome</keyword>
<evidence type="ECO:0000256" key="1">
    <source>
        <dbReference type="SAM" id="Phobius"/>
    </source>
</evidence>
<accession>A0A9J5ZI86</accession>
<protein>
    <submittedName>
        <fullName evidence="2">Uncharacterized protein</fullName>
    </submittedName>
</protein>
<sequence>MRNLPSRRLKSPSIILVATHSWLRSIEGSAQFSSFSSRVHLIVFITIVPQLACVHLLIPNAAKL</sequence>
<dbReference type="Proteomes" id="UP000824120">
    <property type="component" value="Chromosome 4"/>
</dbReference>
<gene>
    <name evidence="2" type="ORF">H5410_022565</name>
</gene>